<sequence>MVKTIAAFMDFCYLVRRNAISASDLTDIKNALARFHRYRKIFIATGVRIDISLPRQHALVHYNTLLGSPNGSAVAERGMLTGTTSSYTARVLAGEQPQVAPAAACAAPALDDEDDDDGTVHGPKYLSDIQMAPTARIAGYPKTFEALALHINQCRFPVLFRRLLYEEVNGIPDDDTTCPDRGLPGFRGTYQRASLSNRPFPRPERYRWGGWDVPRAHPLQSPLAWSPAPRHGACRRGGGTTAIIPVDAIARASHLIGVYGPEILLTNAQLLPDSRGLVSPSSLCNPVFAILRFIGLTRGRDWVAAPKTLVWLSAMFYWFPALSFSSPICQFAFEIPLRRFSDCPCALLARRTARLAVVALKNAQSPLPIALESVQDIRLTTSGVFPPLSLPNRRSMAIKYPFNIAILADILSTSARATLAPHSVRLTPIALKVSTFVQLLATLIWPAVPPHRRFHDCNYAANCH</sequence>
<evidence type="ECO:0000313" key="2">
    <source>
        <dbReference type="Proteomes" id="UP001219525"/>
    </source>
</evidence>
<protein>
    <submittedName>
        <fullName evidence="1">Uncharacterized protein</fullName>
    </submittedName>
</protein>
<name>A0AAD6UUY6_9AGAR</name>
<dbReference type="EMBL" id="JARJCW010000091">
    <property type="protein sequence ID" value="KAJ7195388.1"/>
    <property type="molecule type" value="Genomic_DNA"/>
</dbReference>
<comment type="caution">
    <text evidence="1">The sequence shown here is derived from an EMBL/GenBank/DDBJ whole genome shotgun (WGS) entry which is preliminary data.</text>
</comment>
<dbReference type="Proteomes" id="UP001219525">
    <property type="component" value="Unassembled WGS sequence"/>
</dbReference>
<gene>
    <name evidence="1" type="ORF">GGX14DRAFT_575707</name>
</gene>
<organism evidence="1 2">
    <name type="scientific">Mycena pura</name>
    <dbReference type="NCBI Taxonomy" id="153505"/>
    <lineage>
        <taxon>Eukaryota</taxon>
        <taxon>Fungi</taxon>
        <taxon>Dikarya</taxon>
        <taxon>Basidiomycota</taxon>
        <taxon>Agaricomycotina</taxon>
        <taxon>Agaricomycetes</taxon>
        <taxon>Agaricomycetidae</taxon>
        <taxon>Agaricales</taxon>
        <taxon>Marasmiineae</taxon>
        <taxon>Mycenaceae</taxon>
        <taxon>Mycena</taxon>
    </lineage>
</organism>
<accession>A0AAD6UUY6</accession>
<reference evidence="1" key="1">
    <citation type="submission" date="2023-03" db="EMBL/GenBank/DDBJ databases">
        <title>Massive genome expansion in bonnet fungi (Mycena s.s.) driven by repeated elements and novel gene families across ecological guilds.</title>
        <authorList>
            <consortium name="Lawrence Berkeley National Laboratory"/>
            <person name="Harder C.B."/>
            <person name="Miyauchi S."/>
            <person name="Viragh M."/>
            <person name="Kuo A."/>
            <person name="Thoen E."/>
            <person name="Andreopoulos B."/>
            <person name="Lu D."/>
            <person name="Skrede I."/>
            <person name="Drula E."/>
            <person name="Henrissat B."/>
            <person name="Morin E."/>
            <person name="Kohler A."/>
            <person name="Barry K."/>
            <person name="LaButti K."/>
            <person name="Morin E."/>
            <person name="Salamov A."/>
            <person name="Lipzen A."/>
            <person name="Mereny Z."/>
            <person name="Hegedus B."/>
            <person name="Baldrian P."/>
            <person name="Stursova M."/>
            <person name="Weitz H."/>
            <person name="Taylor A."/>
            <person name="Grigoriev I.V."/>
            <person name="Nagy L.G."/>
            <person name="Martin F."/>
            <person name="Kauserud H."/>
        </authorList>
    </citation>
    <scope>NUCLEOTIDE SEQUENCE</scope>
    <source>
        <strain evidence="1">9144</strain>
    </source>
</reference>
<dbReference type="AlphaFoldDB" id="A0AAD6UUY6"/>
<proteinExistence type="predicted"/>
<evidence type="ECO:0000313" key="1">
    <source>
        <dbReference type="EMBL" id="KAJ7195388.1"/>
    </source>
</evidence>
<keyword evidence="2" id="KW-1185">Reference proteome</keyword>